<keyword evidence="3" id="KW-1185">Reference proteome</keyword>
<feature type="compositionally biased region" description="Acidic residues" evidence="1">
    <location>
        <begin position="554"/>
        <end position="564"/>
    </location>
</feature>
<feature type="region of interest" description="Disordered" evidence="1">
    <location>
        <begin position="505"/>
        <end position="590"/>
    </location>
</feature>
<name>A0AAD9LJC8_BABDI</name>
<reference evidence="2" key="2">
    <citation type="submission" date="2021-05" db="EMBL/GenBank/DDBJ databases">
        <authorList>
            <person name="Pain A."/>
        </authorList>
    </citation>
    <scope>NUCLEOTIDE SEQUENCE</scope>
    <source>
        <strain evidence="2">1802A</strain>
    </source>
</reference>
<dbReference type="Proteomes" id="UP001195914">
    <property type="component" value="Unassembled WGS sequence"/>
</dbReference>
<gene>
    <name evidence="2" type="ORF">X943_002729</name>
</gene>
<dbReference type="InterPro" id="IPR015943">
    <property type="entry name" value="WD40/YVTN_repeat-like_dom_sf"/>
</dbReference>
<feature type="compositionally biased region" description="Acidic residues" evidence="1">
    <location>
        <begin position="571"/>
        <end position="590"/>
    </location>
</feature>
<sequence>MKYLVGGSTGLLKQVETAERSVECCSPLEEQDLERQVTCMCWSGGEGGQEESEFAVGRANGAVEIYGYPSMDRRYEFKLDSPCVNIFIAPSELSLYGKLLYDKGTASNSALYPSYSDIELTHAPAKYICCVFQNGYCVILNYDLMTNSPIDGNCVSVEVKVLNASSKDDSTSRLSLPGLVAAYKLRGPITSAANHTVLRHRVVMGGPDVAPFLFDLFAGTVLWSGKLPHETLLCLKTHLDVRSICFLEDIGEDVIAVSTSDSSIYIYDMTCQRKPVYDMNLCDRRSRCLSAKQLALHEIRAYNTDRKKEIKSTVNEFYTSDSRNIVKLATVPRHITEEPKSYERRDTCDLFASDNVGSIYHLRIVTGDTLVRFLTSRLQKYQPSGEEVTREKALDHLIQARKRFGSAGANDRPLHCAPVNHDQYICELKGCYTIHNGAVVDITCVGYYLISVGLDRFTNVYDVRTRKRLFNLYCNQKQTCLLPFLSQYFQEYDASEFKQLEPVVTNSKGGLNGTEDDNTTDNRNDMEIDNYDPDESMDTDATSATDQSDRTDCDSSDSSEDSEDTDRNSEESSDMEDASSENYDEESDDT</sequence>
<evidence type="ECO:0000313" key="2">
    <source>
        <dbReference type="EMBL" id="KAK1938615.1"/>
    </source>
</evidence>
<dbReference type="GO" id="GO:0042273">
    <property type="term" value="P:ribosomal large subunit biogenesis"/>
    <property type="evidence" value="ECO:0007669"/>
    <property type="project" value="InterPro"/>
</dbReference>
<dbReference type="AlphaFoldDB" id="A0AAD9LJC8"/>
<reference evidence="2" key="1">
    <citation type="journal article" date="2014" name="Nucleic Acids Res.">
        <title>The evolutionary dynamics of variant antigen genes in Babesia reveal a history of genomic innovation underlying host-parasite interaction.</title>
        <authorList>
            <person name="Jackson A.P."/>
            <person name="Otto T.D."/>
            <person name="Darby A."/>
            <person name="Ramaprasad A."/>
            <person name="Xia D."/>
            <person name="Echaide I.E."/>
            <person name="Farber M."/>
            <person name="Gahlot S."/>
            <person name="Gamble J."/>
            <person name="Gupta D."/>
            <person name="Gupta Y."/>
            <person name="Jackson L."/>
            <person name="Malandrin L."/>
            <person name="Malas T.B."/>
            <person name="Moussa E."/>
            <person name="Nair M."/>
            <person name="Reid A.J."/>
            <person name="Sanders M."/>
            <person name="Sharma J."/>
            <person name="Tracey A."/>
            <person name="Quail M.A."/>
            <person name="Weir W."/>
            <person name="Wastling J.M."/>
            <person name="Hall N."/>
            <person name="Willadsen P."/>
            <person name="Lingelbach K."/>
            <person name="Shiels B."/>
            <person name="Tait A."/>
            <person name="Berriman M."/>
            <person name="Allred D.R."/>
            <person name="Pain A."/>
        </authorList>
    </citation>
    <scope>NUCLEOTIDE SEQUENCE</scope>
    <source>
        <strain evidence="2">1802A</strain>
    </source>
</reference>
<organism evidence="2 3">
    <name type="scientific">Babesia divergens</name>
    <dbReference type="NCBI Taxonomy" id="32595"/>
    <lineage>
        <taxon>Eukaryota</taxon>
        <taxon>Sar</taxon>
        <taxon>Alveolata</taxon>
        <taxon>Apicomplexa</taxon>
        <taxon>Aconoidasida</taxon>
        <taxon>Piroplasmida</taxon>
        <taxon>Babesiidae</taxon>
        <taxon>Babesia</taxon>
    </lineage>
</organism>
<dbReference type="SUPFAM" id="SSF50978">
    <property type="entry name" value="WD40 repeat-like"/>
    <property type="match status" value="1"/>
</dbReference>
<protein>
    <submittedName>
        <fullName evidence="2">Uncharacterized protein</fullName>
    </submittedName>
</protein>
<dbReference type="InterPro" id="IPR036322">
    <property type="entry name" value="WD40_repeat_dom_sf"/>
</dbReference>
<evidence type="ECO:0000256" key="1">
    <source>
        <dbReference type="SAM" id="MobiDB-lite"/>
    </source>
</evidence>
<dbReference type="Gene3D" id="2.130.10.10">
    <property type="entry name" value="YVTN repeat-like/Quinoprotein amine dehydrogenase"/>
    <property type="match status" value="1"/>
</dbReference>
<dbReference type="EMBL" id="JAHBMH010000024">
    <property type="protein sequence ID" value="KAK1938615.1"/>
    <property type="molecule type" value="Genomic_DNA"/>
</dbReference>
<proteinExistence type="predicted"/>
<evidence type="ECO:0000313" key="3">
    <source>
        <dbReference type="Proteomes" id="UP001195914"/>
    </source>
</evidence>
<dbReference type="GO" id="GO:0030687">
    <property type="term" value="C:preribosome, large subunit precursor"/>
    <property type="evidence" value="ECO:0007669"/>
    <property type="project" value="TreeGrafter"/>
</dbReference>
<dbReference type="PANTHER" id="PTHR16038:SF4">
    <property type="entry name" value="WD REPEAT-CONTAINING PROTEIN 74"/>
    <property type="match status" value="1"/>
</dbReference>
<comment type="caution">
    <text evidence="2">The sequence shown here is derived from an EMBL/GenBank/DDBJ whole genome shotgun (WGS) entry which is preliminary data.</text>
</comment>
<feature type="compositionally biased region" description="Acidic residues" evidence="1">
    <location>
        <begin position="527"/>
        <end position="538"/>
    </location>
</feature>
<accession>A0AAD9LJC8</accession>
<dbReference type="InterPro" id="IPR037379">
    <property type="entry name" value="WDR74/Nsa1"/>
</dbReference>
<dbReference type="GO" id="GO:0005730">
    <property type="term" value="C:nucleolus"/>
    <property type="evidence" value="ECO:0007669"/>
    <property type="project" value="InterPro"/>
</dbReference>
<dbReference type="PANTHER" id="PTHR16038">
    <property type="entry name" value="NOP SEVEN ASSOCIATED PROTEIN 1"/>
    <property type="match status" value="1"/>
</dbReference>